<dbReference type="Proteomes" id="UP001231649">
    <property type="component" value="Chromosome 19"/>
</dbReference>
<name>A0ACC2QM47_9NEOP</name>
<evidence type="ECO:0000313" key="1">
    <source>
        <dbReference type="EMBL" id="KAJ8720792.1"/>
    </source>
</evidence>
<protein>
    <submittedName>
        <fullName evidence="1">Uncharacterized protein</fullName>
    </submittedName>
</protein>
<reference evidence="1" key="1">
    <citation type="submission" date="2023-03" db="EMBL/GenBank/DDBJ databases">
        <title>Chromosome-level genomes of two armyworms, Mythimna separata and Mythimna loreyi, provide insights into the biosynthesis and reception of sex pheromones.</title>
        <authorList>
            <person name="Zhao H."/>
        </authorList>
    </citation>
    <scope>NUCLEOTIDE SEQUENCE</scope>
    <source>
        <strain evidence="1">BeijingLab</strain>
    </source>
</reference>
<accession>A0ACC2QM47</accession>
<organism evidence="1 2">
    <name type="scientific">Mythimna loreyi</name>
    <dbReference type="NCBI Taxonomy" id="667449"/>
    <lineage>
        <taxon>Eukaryota</taxon>
        <taxon>Metazoa</taxon>
        <taxon>Ecdysozoa</taxon>
        <taxon>Arthropoda</taxon>
        <taxon>Hexapoda</taxon>
        <taxon>Insecta</taxon>
        <taxon>Pterygota</taxon>
        <taxon>Neoptera</taxon>
        <taxon>Endopterygota</taxon>
        <taxon>Lepidoptera</taxon>
        <taxon>Glossata</taxon>
        <taxon>Ditrysia</taxon>
        <taxon>Noctuoidea</taxon>
        <taxon>Noctuidae</taxon>
        <taxon>Noctuinae</taxon>
        <taxon>Hadenini</taxon>
        <taxon>Mythimna</taxon>
    </lineage>
</organism>
<keyword evidence="2" id="KW-1185">Reference proteome</keyword>
<dbReference type="EMBL" id="CM056795">
    <property type="protein sequence ID" value="KAJ8720792.1"/>
    <property type="molecule type" value="Genomic_DNA"/>
</dbReference>
<gene>
    <name evidence="1" type="ORF">PYW08_006257</name>
</gene>
<comment type="caution">
    <text evidence="1">The sequence shown here is derived from an EMBL/GenBank/DDBJ whole genome shotgun (WGS) entry which is preliminary data.</text>
</comment>
<proteinExistence type="predicted"/>
<evidence type="ECO:0000313" key="2">
    <source>
        <dbReference type="Proteomes" id="UP001231649"/>
    </source>
</evidence>
<sequence>MIIFILDRGFRDSIPIIEECGYVPHMPSSRGRGEQLTTLDANKSRLITMCRWVIEAINGRFKKDYKIFRHTYFNVAMQNIMTDFKITAAIINATRRPYEDSVYVDQFINIINVRTNRENELAQYVIENNMNRQRVAFMPLDGNNPDFRDFPQLTFEELILFTLGSYNLRLARSYCHEHIRPNGVYMIELYRHQELINNKILIRGRIQSRHVRARQYYIYILINPATQGRQSVEDYYCSCIHGRRTVGSCAHIASIVYFLSWARHQQQI</sequence>